<dbReference type="InterPro" id="IPR010971">
    <property type="entry name" value="UbiH/COQ6"/>
</dbReference>
<dbReference type="PANTHER" id="PTHR43876">
    <property type="entry name" value="UBIQUINONE BIOSYNTHESIS MONOOXYGENASE COQ6, MITOCHONDRIAL"/>
    <property type="match status" value="1"/>
</dbReference>
<evidence type="ECO:0000256" key="4">
    <source>
        <dbReference type="ARBA" id="ARBA00022827"/>
    </source>
</evidence>
<dbReference type="AlphaFoldDB" id="A0A1L5YCX4"/>
<dbReference type="SUPFAM" id="SSF51905">
    <property type="entry name" value="FAD/NAD(P)-binding domain"/>
    <property type="match status" value="1"/>
</dbReference>
<dbReference type="InterPro" id="IPR051205">
    <property type="entry name" value="UbiH/COQ6_monooxygenase"/>
</dbReference>
<keyword evidence="8" id="KW-0934">Plastid</keyword>
<dbReference type="InterPro" id="IPR036188">
    <property type="entry name" value="FAD/NAD-bd_sf"/>
</dbReference>
<evidence type="ECO:0000313" key="10">
    <source>
        <dbReference type="EMBL" id="BBL86538.1"/>
    </source>
</evidence>
<keyword evidence="3" id="KW-0285">Flavoprotein</keyword>
<dbReference type="PRINTS" id="PR00420">
    <property type="entry name" value="RNGMNOXGNASE"/>
</dbReference>
<evidence type="ECO:0000313" key="9">
    <source>
        <dbReference type="EMBL" id="AQX45319.1"/>
    </source>
</evidence>
<evidence type="ECO:0000256" key="1">
    <source>
        <dbReference type="ARBA" id="ARBA00001974"/>
    </source>
</evidence>
<dbReference type="EMBL" id="KY124271">
    <property type="protein sequence ID" value="AQX45319.1"/>
    <property type="molecule type" value="Genomic_DNA"/>
</dbReference>
<dbReference type="GO" id="GO:0006744">
    <property type="term" value="P:ubiquinone biosynthetic process"/>
    <property type="evidence" value="ECO:0007669"/>
    <property type="project" value="InterPro"/>
</dbReference>
<reference evidence="10 11" key="2">
    <citation type="submission" date="2019-06" db="EMBL/GenBank/DDBJ databases">
        <title>A hidden player of endosymbiotic evolution: DNA virus triggered massive gene transfer.</title>
        <authorList>
            <person name="Matsuo M."/>
            <person name="Katahata A."/>
            <person name="Tachikawa M."/>
            <person name="Minakuchi Y."/>
            <person name="Noguchi H."/>
            <person name="Toyoda A."/>
            <person name="Fujiyama A."/>
            <person name="Suzuki Y."/>
            <person name="Satoh S."/>
            <person name="Nakayama T."/>
            <person name="Kamikawa R."/>
            <person name="Nomura M."/>
            <person name="Inagaki Y."/>
            <person name="Ishida K."/>
            <person name="Obokata J."/>
        </authorList>
    </citation>
    <scope>NUCLEOTIDE SEQUENCE [LARGE SCALE GENOMIC DNA]</scope>
    <source>
        <strain evidence="10 11">MYN1</strain>
    </source>
</reference>
<comment type="similarity">
    <text evidence="2">Belongs to the UbiH/COQ6 family.</text>
</comment>
<evidence type="ECO:0000313" key="8">
    <source>
        <dbReference type="EMBL" id="APP88552.1"/>
    </source>
</evidence>
<feature type="domain" description="FAD-binding" evidence="7">
    <location>
        <begin position="152"/>
        <end position="318"/>
    </location>
</feature>
<keyword evidence="11" id="KW-1185">Reference proteome</keyword>
<keyword evidence="5" id="KW-0560">Oxidoreductase</keyword>
<evidence type="ECO:0000256" key="3">
    <source>
        <dbReference type="ARBA" id="ARBA00022630"/>
    </source>
</evidence>
<evidence type="ECO:0000256" key="2">
    <source>
        <dbReference type="ARBA" id="ARBA00005349"/>
    </source>
</evidence>
<dbReference type="InterPro" id="IPR002938">
    <property type="entry name" value="FAD-bd"/>
</dbReference>
<dbReference type="GO" id="GO:0071949">
    <property type="term" value="F:FAD binding"/>
    <property type="evidence" value="ECO:0007669"/>
    <property type="project" value="InterPro"/>
</dbReference>
<keyword evidence="6 8" id="KW-0503">Monooxygenase</keyword>
<evidence type="ECO:0000259" key="7">
    <source>
        <dbReference type="Pfam" id="PF01494"/>
    </source>
</evidence>
<dbReference type="NCBIfam" id="TIGR01988">
    <property type="entry name" value="Ubi-OHases"/>
    <property type="match status" value="1"/>
</dbReference>
<evidence type="ECO:0000313" key="11">
    <source>
        <dbReference type="Proteomes" id="UP000503178"/>
    </source>
</evidence>
<comment type="cofactor">
    <cofactor evidence="1">
        <name>FAD</name>
        <dbReference type="ChEBI" id="CHEBI:57692"/>
    </cofactor>
</comment>
<dbReference type="Proteomes" id="UP000503178">
    <property type="component" value="Chromatophore Pltd"/>
</dbReference>
<name>A0A1L5YCX4_9EUKA</name>
<proteinExistence type="inferred from homology"/>
<geneLocation type="plastid" evidence="8"/>
<evidence type="ECO:0000256" key="6">
    <source>
        <dbReference type="ARBA" id="ARBA00023033"/>
    </source>
</evidence>
<dbReference type="GO" id="GO:0016705">
    <property type="term" value="F:oxidoreductase activity, acting on paired donors, with incorporation or reduction of molecular oxygen"/>
    <property type="evidence" value="ECO:0007669"/>
    <property type="project" value="InterPro"/>
</dbReference>
<dbReference type="PANTHER" id="PTHR43876:SF7">
    <property type="entry name" value="UBIQUINONE BIOSYNTHESIS MONOOXYGENASE COQ6, MITOCHONDRIAL"/>
    <property type="match status" value="1"/>
</dbReference>
<protein>
    <submittedName>
        <fullName evidence="10">Possible 2-octaprenyl-6-methoxyphenol 4-monoxygenase UbiH</fullName>
    </submittedName>
    <submittedName>
        <fullName evidence="8 9">Putative 2-octaprenyl-6-methoxyphenol 4-monooxygenase</fullName>
    </submittedName>
</protein>
<dbReference type="EMBL" id="LC490351">
    <property type="protein sequence ID" value="BBL86538.1"/>
    <property type="molecule type" value="Genomic_DNA"/>
</dbReference>
<gene>
    <name evidence="8" type="primary">ubiH</name>
    <name evidence="10" type="synonym">MYN1_Chr_714</name>
    <name evidence="8" type="ORF">PCKR_788</name>
    <name evidence="9" type="ORF">PFK_788</name>
    <name evidence="10" type="ORF">PMYN1_Chma733</name>
</gene>
<organism evidence="8">
    <name type="scientific">Paulinella micropora</name>
    <dbReference type="NCBI Taxonomy" id="1928728"/>
    <lineage>
        <taxon>Eukaryota</taxon>
        <taxon>Sar</taxon>
        <taxon>Rhizaria</taxon>
        <taxon>Cercozoa</taxon>
        <taxon>Imbricatea</taxon>
        <taxon>Silicofilosea</taxon>
        <taxon>Euglyphida</taxon>
        <taxon>Paulinellidae</taxon>
        <taxon>Paulinella</taxon>
    </lineage>
</organism>
<accession>A0A1L5YCX4</accession>
<evidence type="ECO:0000256" key="5">
    <source>
        <dbReference type="ARBA" id="ARBA00023002"/>
    </source>
</evidence>
<dbReference type="EMBL" id="KX897545">
    <property type="protein sequence ID" value="APP88552.1"/>
    <property type="molecule type" value="Genomic_DNA"/>
</dbReference>
<dbReference type="GO" id="GO:0004497">
    <property type="term" value="F:monooxygenase activity"/>
    <property type="evidence" value="ECO:0007669"/>
    <property type="project" value="UniProtKB-KW"/>
</dbReference>
<reference evidence="8" key="1">
    <citation type="journal article" date="2017" name="Protist">
        <title>Diversity of the Photosynthetic Paulinella Species, with the Description of Paulinella micropora sp. nov. and the Chromatophore Genome Sequence for strain KR01.</title>
        <authorList>
            <person name="Lhee D."/>
            <person name="Yang E.C."/>
            <person name="Kim J.I."/>
            <person name="Nakayama T."/>
            <person name="Zuccarello G."/>
            <person name="Andersen R.A."/>
            <person name="Yoon H.S."/>
        </authorList>
    </citation>
    <scope>NUCLEOTIDE SEQUENCE</scope>
    <source>
        <strain evidence="9">FK01</strain>
        <strain evidence="8">KR01</strain>
    </source>
</reference>
<sequence>MAIHDFLHVQIRGAGLTGSLAALAFYSSGWNVSLEDPLTMEQLQNRSRAYAITHSSQRFLKKLDLWNPLEEFLVGFKWLTVRDQEIDRESLFGLDDLPQQPSQAVGWTIQHQPLMKIIFERLKATSVNLKLGDSTFESSLSTLNNKATNYLILACEGSESYTRKSIGINLWTFKYKQLCLTAIVRLRGIDSDQAFELFRSEGPFAILPLGTDLFQIVWSASKERCRQLEAMNSVSFLDTLSSVLPNHIQASALIDKPRAFPVAWALAHRLHKGKVILVGEVAHRSHPVGGQGLNLCWRDVEVLYELALEVKAGKIREDQLPKLYGRRRWIDVINTLLITDSLVRLFSNRIHILMLVRNLGFSILNGIPLLRRIILSIMTEGPNFIPQFRISINYYKDSHGIK</sequence>
<keyword evidence="4" id="KW-0274">FAD</keyword>
<dbReference type="Gene3D" id="3.50.50.60">
    <property type="entry name" value="FAD/NAD(P)-binding domain"/>
    <property type="match status" value="2"/>
</dbReference>
<dbReference type="Pfam" id="PF01494">
    <property type="entry name" value="FAD_binding_3"/>
    <property type="match status" value="1"/>
</dbReference>